<sequence length="110" mass="12766">MFVRLYVNSKNECQTRSILGSFIKKFQPILKSQEIQRIEAYWKIENVYVVEIDLSLLDGTNEVELNTVLMSISDRWLEFGSPTNEFLASETTEGCKYILNGLKMVNIHLE</sequence>
<evidence type="ECO:0000313" key="1">
    <source>
        <dbReference type="EMBL" id="QKS72325.1"/>
    </source>
</evidence>
<keyword evidence="2" id="KW-1185">Reference proteome</keyword>
<organism evidence="1 2">
    <name type="scientific">Paenalkalicoccus suaedae</name>
    <dbReference type="NCBI Taxonomy" id="2592382"/>
    <lineage>
        <taxon>Bacteria</taxon>
        <taxon>Bacillati</taxon>
        <taxon>Bacillota</taxon>
        <taxon>Bacilli</taxon>
        <taxon>Bacillales</taxon>
        <taxon>Bacillaceae</taxon>
        <taxon>Paenalkalicoccus</taxon>
    </lineage>
</organism>
<reference evidence="2" key="1">
    <citation type="submission" date="2019-07" db="EMBL/GenBank/DDBJ databases">
        <title>Bacillus alkalisoli sp. nov. isolated from saline soil.</title>
        <authorList>
            <person name="Sun J.-Q."/>
            <person name="Xu L."/>
        </authorList>
    </citation>
    <scope>NUCLEOTIDE SEQUENCE [LARGE SCALE GENOMIC DNA]</scope>
    <source>
        <strain evidence="2">M4U3P1</strain>
    </source>
</reference>
<gene>
    <name evidence="1" type="ORF">FLK61_37465</name>
</gene>
<evidence type="ECO:0000313" key="2">
    <source>
        <dbReference type="Proteomes" id="UP000318138"/>
    </source>
</evidence>
<accession>A0A859FJ11</accession>
<dbReference type="EMBL" id="CP041372">
    <property type="protein sequence ID" value="QKS72325.1"/>
    <property type="molecule type" value="Genomic_DNA"/>
</dbReference>
<name>A0A859FJ11_9BACI</name>
<dbReference type="RefSeq" id="WP_176010306.1">
    <property type="nucleotide sequence ID" value="NZ_CP041372.2"/>
</dbReference>
<dbReference type="KEGG" id="psua:FLK61_37465"/>
<dbReference type="AlphaFoldDB" id="A0A859FJ11"/>
<proteinExistence type="predicted"/>
<protein>
    <submittedName>
        <fullName evidence="1">Uncharacterized protein</fullName>
    </submittedName>
</protein>
<dbReference type="Proteomes" id="UP000318138">
    <property type="component" value="Chromosome"/>
</dbReference>